<feature type="site" description="Interaction with DNA" evidence="3">
    <location>
        <position position="544"/>
    </location>
</feature>
<dbReference type="Gene3D" id="3.30.870.10">
    <property type="entry name" value="Endonuclease Chain A"/>
    <property type="match status" value="2"/>
</dbReference>
<organism evidence="5 6">
    <name type="scientific">Polychaeton citri CBS 116435</name>
    <dbReference type="NCBI Taxonomy" id="1314669"/>
    <lineage>
        <taxon>Eukaryota</taxon>
        <taxon>Fungi</taxon>
        <taxon>Dikarya</taxon>
        <taxon>Ascomycota</taxon>
        <taxon>Pezizomycotina</taxon>
        <taxon>Dothideomycetes</taxon>
        <taxon>Dothideomycetidae</taxon>
        <taxon>Capnodiales</taxon>
        <taxon>Capnodiaceae</taxon>
        <taxon>Polychaeton</taxon>
    </lineage>
</organism>
<dbReference type="InterPro" id="IPR003903">
    <property type="entry name" value="UIM_dom"/>
</dbReference>
<dbReference type="Pfam" id="PF06087">
    <property type="entry name" value="Tyr-DNA_phospho"/>
    <property type="match status" value="1"/>
</dbReference>
<evidence type="ECO:0000313" key="5">
    <source>
        <dbReference type="EMBL" id="KAF2720407.1"/>
    </source>
</evidence>
<name>A0A9P4Q4G0_9PEZI</name>
<feature type="binding site" evidence="2">
    <location>
        <position position="257"/>
    </location>
    <ligand>
        <name>substrate</name>
    </ligand>
</feature>
<comment type="caution">
    <text evidence="5">The sequence shown here is derived from an EMBL/GenBank/DDBJ whole genome shotgun (WGS) entry which is preliminary data.</text>
</comment>
<feature type="binding site" evidence="2">
    <location>
        <position position="508"/>
    </location>
    <ligand>
        <name>substrate</name>
    </ligand>
</feature>
<dbReference type="InterPro" id="IPR010347">
    <property type="entry name" value="Tdp1"/>
</dbReference>
<feature type="region of interest" description="Disordered" evidence="4">
    <location>
        <begin position="580"/>
        <end position="626"/>
    </location>
</feature>
<dbReference type="CDD" id="cd09122">
    <property type="entry name" value="PLDc_Tdp1_1"/>
    <property type="match status" value="1"/>
</dbReference>
<dbReference type="OrthoDB" id="47785at2759"/>
<feature type="compositionally biased region" description="Polar residues" evidence="4">
    <location>
        <begin position="581"/>
        <end position="590"/>
    </location>
</feature>
<dbReference type="AlphaFoldDB" id="A0A9P4Q4G0"/>
<feature type="compositionally biased region" description="Acidic residues" evidence="4">
    <location>
        <begin position="601"/>
        <end position="613"/>
    </location>
</feature>
<dbReference type="SUPFAM" id="SSF56024">
    <property type="entry name" value="Phospholipase D/nuclease"/>
    <property type="match status" value="2"/>
</dbReference>
<dbReference type="PROSITE" id="PS50330">
    <property type="entry name" value="UIM"/>
    <property type="match status" value="1"/>
</dbReference>
<dbReference type="Gene3D" id="6.10.140.100">
    <property type="match status" value="1"/>
</dbReference>
<evidence type="ECO:0000313" key="6">
    <source>
        <dbReference type="Proteomes" id="UP000799441"/>
    </source>
</evidence>
<feature type="active site" description="Nucleophile" evidence="1">
    <location>
        <position position="255"/>
    </location>
</feature>
<dbReference type="PANTHER" id="PTHR12415">
    <property type="entry name" value="TYROSYL-DNA PHOSPHODIESTERASE 1"/>
    <property type="match status" value="1"/>
</dbReference>
<evidence type="ECO:0000256" key="1">
    <source>
        <dbReference type="PIRSR" id="PIRSR610347-1"/>
    </source>
</evidence>
<dbReference type="Pfam" id="PF02809">
    <property type="entry name" value="UIM"/>
    <property type="match status" value="1"/>
</dbReference>
<evidence type="ECO:0000256" key="4">
    <source>
        <dbReference type="SAM" id="MobiDB-lite"/>
    </source>
</evidence>
<dbReference type="SMART" id="SM00726">
    <property type="entry name" value="UIM"/>
    <property type="match status" value="1"/>
</dbReference>
<feature type="region of interest" description="Disordered" evidence="4">
    <location>
        <begin position="1"/>
        <end position="85"/>
    </location>
</feature>
<dbReference type="GO" id="GO:0017005">
    <property type="term" value="F:3'-tyrosyl-DNA phosphodiesterase activity"/>
    <property type="evidence" value="ECO:0007669"/>
    <property type="project" value="TreeGrafter"/>
</dbReference>
<evidence type="ECO:0000256" key="2">
    <source>
        <dbReference type="PIRSR" id="PIRSR610347-2"/>
    </source>
</evidence>
<protein>
    <submittedName>
        <fullName evidence="5">Phospholipase D/nuclease</fullName>
    </submittedName>
</protein>
<feature type="compositionally biased region" description="Basic and acidic residues" evidence="4">
    <location>
        <begin position="44"/>
        <end position="54"/>
    </location>
</feature>
<sequence length="660" mass="73478">MESDSEDEDLKRAIALSLQDQGNNAKSTTADPMSEAMTSSSNKIDLKALHEMRMARSAAGRKRERSISPPALGSRKSAKVEESSVSLPSGAMLRSFTTTVKQEQAARKPAVANAASSHMASRKTVIQKTSTELPALPKNASTSEKRGTLIYPDGVVKRTWAFGHARTMNDIKLEEVLESNTLSTAVISAYQWDPEWILSKLQIPPRGGRTKCIFIMQAADQEMKSQMTAETEHMRGYLQLCFPFMQPSPNMYSMHSKLMLLFHKDKLRIAVPTANMLNFDWGETGVMENMVFLIDLPRLPDGFRIRTEDMTFFGQELVYFLKRQGLDQQAIEGVHTFDFTATAGMAFVHTIGGMTYKKDVERTGWTGLSRAVRHLNLQTEENLHLDFLTSSCGVLNDTYLQRIHDCSRGRDLLAEADAKAAKDKATFFNKKPASSRPKSKGSSAVDEGRAIRSKLHTYFPTQETVRASTAGAVGTVCLDRKTWAAAPFPRDVFRDYTSIRRGLLSHSKILYARGKSQVKDSKDSSGDKMGKDVAWVYIGSANISQAAWGETPKWDEGKKEWRVWGKNWECGVLLPARGANTVDSNESASGSKLMDASRADDGDETQSEDDTRDEGEGAHGKRSTRPLPISVFDDVLPVPCQYPGAEYRGREPWFFKEEMK</sequence>
<dbReference type="PANTHER" id="PTHR12415:SF4">
    <property type="entry name" value="TYROSYL-DNA PHOSPHODIESTERASE DOMAIN-CONTAINING PROTEIN"/>
    <property type="match status" value="1"/>
</dbReference>
<dbReference type="EMBL" id="MU003800">
    <property type="protein sequence ID" value="KAF2720407.1"/>
    <property type="molecule type" value="Genomic_DNA"/>
</dbReference>
<dbReference type="GO" id="GO:0003690">
    <property type="term" value="F:double-stranded DNA binding"/>
    <property type="evidence" value="ECO:0007669"/>
    <property type="project" value="TreeGrafter"/>
</dbReference>
<reference evidence="5" key="1">
    <citation type="journal article" date="2020" name="Stud. Mycol.">
        <title>101 Dothideomycetes genomes: a test case for predicting lifestyles and emergence of pathogens.</title>
        <authorList>
            <person name="Haridas S."/>
            <person name="Albert R."/>
            <person name="Binder M."/>
            <person name="Bloem J."/>
            <person name="Labutti K."/>
            <person name="Salamov A."/>
            <person name="Andreopoulos B."/>
            <person name="Baker S."/>
            <person name="Barry K."/>
            <person name="Bills G."/>
            <person name="Bluhm B."/>
            <person name="Cannon C."/>
            <person name="Castanera R."/>
            <person name="Culley D."/>
            <person name="Daum C."/>
            <person name="Ezra D."/>
            <person name="Gonzalez J."/>
            <person name="Henrissat B."/>
            <person name="Kuo A."/>
            <person name="Liang C."/>
            <person name="Lipzen A."/>
            <person name="Lutzoni F."/>
            <person name="Magnuson J."/>
            <person name="Mondo S."/>
            <person name="Nolan M."/>
            <person name="Ohm R."/>
            <person name="Pangilinan J."/>
            <person name="Park H.-J."/>
            <person name="Ramirez L."/>
            <person name="Alfaro M."/>
            <person name="Sun H."/>
            <person name="Tritt A."/>
            <person name="Yoshinaga Y."/>
            <person name="Zwiers L.-H."/>
            <person name="Turgeon B."/>
            <person name="Goodwin S."/>
            <person name="Spatafora J."/>
            <person name="Crous P."/>
            <person name="Grigoriev I."/>
        </authorList>
    </citation>
    <scope>NUCLEOTIDE SEQUENCE</scope>
    <source>
        <strain evidence="5">CBS 116435</strain>
    </source>
</reference>
<evidence type="ECO:0000256" key="3">
    <source>
        <dbReference type="PIRSR" id="PIRSR610347-3"/>
    </source>
</evidence>
<gene>
    <name evidence="5" type="ORF">K431DRAFT_270871</name>
</gene>
<accession>A0A9P4Q4G0</accession>
<feature type="compositionally biased region" description="Polar residues" evidence="4">
    <location>
        <begin position="18"/>
        <end position="43"/>
    </location>
</feature>
<dbReference type="Proteomes" id="UP000799441">
    <property type="component" value="Unassembled WGS sequence"/>
</dbReference>
<keyword evidence="6" id="KW-1185">Reference proteome</keyword>
<dbReference type="GO" id="GO:0006281">
    <property type="term" value="P:DNA repair"/>
    <property type="evidence" value="ECO:0007669"/>
    <property type="project" value="InterPro"/>
</dbReference>
<dbReference type="GO" id="GO:0003697">
    <property type="term" value="F:single-stranded DNA binding"/>
    <property type="evidence" value="ECO:0007669"/>
    <property type="project" value="TreeGrafter"/>
</dbReference>
<proteinExistence type="predicted"/>
<dbReference type="GO" id="GO:0005634">
    <property type="term" value="C:nucleus"/>
    <property type="evidence" value="ECO:0007669"/>
    <property type="project" value="InterPro"/>
</dbReference>
<feature type="active site" description="Proton donor/acceptor" evidence="1">
    <location>
        <position position="506"/>
    </location>
</feature>